<feature type="transmembrane region" description="Helical" evidence="1">
    <location>
        <begin position="15"/>
        <end position="39"/>
    </location>
</feature>
<accession>A0AAF0JMG1</accession>
<evidence type="ECO:0000313" key="2">
    <source>
        <dbReference type="EMBL" id="WFN36401.1"/>
    </source>
</evidence>
<evidence type="ECO:0000256" key="1">
    <source>
        <dbReference type="SAM" id="Phobius"/>
    </source>
</evidence>
<keyword evidence="1" id="KW-0472">Membrane</keyword>
<reference evidence="2" key="1">
    <citation type="submission" date="2022-01" db="EMBL/GenBank/DDBJ databases">
        <title>Complete genome of Methanomicrobium antiquum DSM 21220.</title>
        <authorList>
            <person name="Chen S.-C."/>
            <person name="You Y.-T."/>
            <person name="Zhou Y.-Z."/>
            <person name="Lai M.-C."/>
        </authorList>
    </citation>
    <scope>NUCLEOTIDE SEQUENCE</scope>
    <source>
        <strain evidence="2">DSM 21220</strain>
    </source>
</reference>
<dbReference type="GeneID" id="79950665"/>
<keyword evidence="1" id="KW-0812">Transmembrane</keyword>
<dbReference type="AlphaFoldDB" id="A0AAF0JMG1"/>
<keyword evidence="1" id="KW-1133">Transmembrane helix</keyword>
<evidence type="ECO:0000313" key="3">
    <source>
        <dbReference type="Proteomes" id="UP001218895"/>
    </source>
</evidence>
<dbReference type="PROSITE" id="PS51257">
    <property type="entry name" value="PROKAR_LIPOPROTEIN"/>
    <property type="match status" value="1"/>
</dbReference>
<name>A0AAF0JMG1_9EURY</name>
<sequence length="233" mass="26210">MTDKSEKNKFGLKEILFVATVVIVGFFLLLFASCIPAWLVSGSVGNNNYFITISGLDSVKANGETTIMIPLPVYIDGESVFSESLLKRVNNEPDVYRLNPDWNLSIENTAYGEMMILRTAKSELSDLDVRLAEFDRKFIPRLLMPVINIPGDLTPEEFTKKESGTYESCVNINGSFSPFDEPIMFNLQYVGGGNKEFMFIEPIWKSSIRKSVSFENIGYSNASVNYLISDSWD</sequence>
<dbReference type="EMBL" id="CP091092">
    <property type="protein sequence ID" value="WFN36401.1"/>
    <property type="molecule type" value="Genomic_DNA"/>
</dbReference>
<organism evidence="2 3">
    <name type="scientific">Methanomicrobium antiquum</name>
    <dbReference type="NCBI Taxonomy" id="487686"/>
    <lineage>
        <taxon>Archaea</taxon>
        <taxon>Methanobacteriati</taxon>
        <taxon>Methanobacteriota</taxon>
        <taxon>Stenosarchaea group</taxon>
        <taxon>Methanomicrobia</taxon>
        <taxon>Methanomicrobiales</taxon>
        <taxon>Methanomicrobiaceae</taxon>
        <taxon>Methanomicrobium</taxon>
    </lineage>
</organism>
<protein>
    <submittedName>
        <fullName evidence="2">Uncharacterized protein</fullName>
    </submittedName>
</protein>
<dbReference type="KEGG" id="manq:L1994_09665"/>
<dbReference type="Proteomes" id="UP001218895">
    <property type="component" value="Chromosome"/>
</dbReference>
<proteinExistence type="predicted"/>
<gene>
    <name evidence="2" type="ORF">L1994_09665</name>
</gene>
<dbReference type="RefSeq" id="WP_278099238.1">
    <property type="nucleotide sequence ID" value="NZ_CP091092.1"/>
</dbReference>
<keyword evidence="3" id="KW-1185">Reference proteome</keyword>